<protein>
    <submittedName>
        <fullName evidence="4">Opioid growth factor receptor</fullName>
    </submittedName>
</protein>
<feature type="compositionally biased region" description="Polar residues" evidence="2">
    <location>
        <begin position="388"/>
        <end position="399"/>
    </location>
</feature>
<sequence>MSKSRNTRSSIPSSSEGAVSYKDKFKQTKMGNSESSDESPTQRRRAGGGNKRMFKDSFFRKWSDKDTEQYRLGYPGKRDHPNQKENLLFYTGQMPSHPNGDYIDNIHKKWWGDFRLLESHHGYIQWLFPIRESGMNFYSQELQVHEIQKIKEDKKALARVLTSYKLMLDFYGMELESEETGQIKRGENWESQFNNLNRSYHNYLRITRILKSLGEFGYEHLKRPFVEFVLQEALETGQLCNVLDSCVNYWIGTLKDDSVRRQLLDYIEKVEGGYVEDDSPNENESEMEEVKGNGAQSTEKFNTSRTSKDKLSLNDSTAKTNKSPDIDVEFSDDSHEGETWAKADLLASGDGDTGNNDKCDTDVKSDPEEDKMEVEDNSTEESNPKPPTTETQPFSLDQV</sequence>
<dbReference type="GO" id="GO:0140625">
    <property type="term" value="F:opioid growth factor receptor activity"/>
    <property type="evidence" value="ECO:0007669"/>
    <property type="project" value="InterPro"/>
</dbReference>
<feature type="compositionally biased region" description="Acidic residues" evidence="2">
    <location>
        <begin position="367"/>
        <end position="379"/>
    </location>
</feature>
<feature type="compositionally biased region" description="Basic and acidic residues" evidence="2">
    <location>
        <begin position="355"/>
        <end position="366"/>
    </location>
</feature>
<comment type="similarity">
    <text evidence="1">Belongs to the opioid growth factor receptor family.</text>
</comment>
<feature type="region of interest" description="Disordered" evidence="2">
    <location>
        <begin position="1"/>
        <end position="51"/>
    </location>
</feature>
<dbReference type="Pfam" id="PF04664">
    <property type="entry name" value="OGFr_N"/>
    <property type="match status" value="1"/>
</dbReference>
<proteinExistence type="evidence at transcript level"/>
<evidence type="ECO:0000256" key="1">
    <source>
        <dbReference type="ARBA" id="ARBA00010365"/>
    </source>
</evidence>
<dbReference type="InterPro" id="IPR039574">
    <property type="entry name" value="OGFr"/>
</dbReference>
<organism evidence="4">
    <name type="scientific">Azumapecten farreri</name>
    <name type="common">Farrer's scallop</name>
    <name type="synonym">Chlamys farreri</name>
    <dbReference type="NCBI Taxonomy" id="106299"/>
    <lineage>
        <taxon>Eukaryota</taxon>
        <taxon>Metazoa</taxon>
        <taxon>Spiralia</taxon>
        <taxon>Lophotrochozoa</taxon>
        <taxon>Mollusca</taxon>
        <taxon>Bivalvia</taxon>
        <taxon>Autobranchia</taxon>
        <taxon>Pteriomorphia</taxon>
        <taxon>Pectinida</taxon>
        <taxon>Pectinoidea</taxon>
        <taxon>Pectinidae</taxon>
        <taxon>Azumapecten</taxon>
    </lineage>
</organism>
<reference evidence="4" key="1">
    <citation type="journal article" date="2013" name="Fish Shellfish Immunol.">
        <title>An opioid growth factor receptor (OGFR) for [Met(5)]-enkephalin in Chlamys farreri.</title>
        <authorList>
            <person name="Guo Y."/>
            <person name="Wang L."/>
            <person name="Zhou Z."/>
            <person name="Wang M."/>
            <person name="Liu R."/>
            <person name="Wang L."/>
            <person name="Jiang Q."/>
            <person name="Song L."/>
        </authorList>
    </citation>
    <scope>NUCLEOTIDE SEQUENCE</scope>
</reference>
<name>I6QPR6_AZUFA</name>
<feature type="compositionally biased region" description="Basic and acidic residues" evidence="2">
    <location>
        <begin position="332"/>
        <end position="341"/>
    </location>
</feature>
<feature type="compositionally biased region" description="Polar residues" evidence="2">
    <location>
        <begin position="294"/>
        <end position="305"/>
    </location>
</feature>
<feature type="compositionally biased region" description="Polar residues" evidence="2">
    <location>
        <begin position="313"/>
        <end position="323"/>
    </location>
</feature>
<feature type="compositionally biased region" description="Low complexity" evidence="2">
    <location>
        <begin position="1"/>
        <end position="15"/>
    </location>
</feature>
<dbReference type="GO" id="GO:0016020">
    <property type="term" value="C:membrane"/>
    <property type="evidence" value="ECO:0007669"/>
    <property type="project" value="InterPro"/>
</dbReference>
<evidence type="ECO:0000259" key="3">
    <source>
        <dbReference type="Pfam" id="PF04664"/>
    </source>
</evidence>
<feature type="compositionally biased region" description="Acidic residues" evidence="2">
    <location>
        <begin position="274"/>
        <end position="287"/>
    </location>
</feature>
<dbReference type="PANTHER" id="PTHR14015">
    <property type="entry name" value="OPIOID GROWTH FACTOR RECEPTOR OGFR ZETA-TYPE OPIOID RECEPTOR"/>
    <property type="match status" value="1"/>
</dbReference>
<accession>I6QPR6</accession>
<dbReference type="PANTHER" id="PTHR14015:SF2">
    <property type="entry name" value="OPIOID GROWTH FACTOR RECEPTOR (OGFR) CONSERVED DOMAIN-CONTAINING PROTEIN"/>
    <property type="match status" value="1"/>
</dbReference>
<feature type="region of interest" description="Disordered" evidence="2">
    <location>
        <begin position="274"/>
        <end position="399"/>
    </location>
</feature>
<dbReference type="EMBL" id="JX000476">
    <property type="protein sequence ID" value="AFM43705.1"/>
    <property type="molecule type" value="mRNA"/>
</dbReference>
<gene>
    <name evidence="4" type="primary">OGFR</name>
</gene>
<dbReference type="InterPro" id="IPR006757">
    <property type="entry name" value="OGF_rcpt"/>
</dbReference>
<dbReference type="AlphaFoldDB" id="I6QPR6"/>
<feature type="domain" description="Opioid growth factor receptor (OGFr) conserved" evidence="3">
    <location>
        <begin position="80"/>
        <end position="268"/>
    </location>
</feature>
<evidence type="ECO:0000313" key="4">
    <source>
        <dbReference type="EMBL" id="AFM43705.1"/>
    </source>
</evidence>
<evidence type="ECO:0000256" key="2">
    <source>
        <dbReference type="SAM" id="MobiDB-lite"/>
    </source>
</evidence>
<keyword evidence="4" id="KW-0675">Receptor</keyword>